<feature type="signal peptide" evidence="7">
    <location>
        <begin position="1"/>
        <end position="22"/>
    </location>
</feature>
<comment type="caution">
    <text evidence="9">The sequence shown here is derived from an EMBL/GenBank/DDBJ whole genome shotgun (WGS) entry which is preliminary data.</text>
</comment>
<organism evidence="9 10">
    <name type="scientific">Flavobacterium bernardetii</name>
    <dbReference type="NCBI Taxonomy" id="2813823"/>
    <lineage>
        <taxon>Bacteria</taxon>
        <taxon>Pseudomonadati</taxon>
        <taxon>Bacteroidota</taxon>
        <taxon>Flavobacteriia</taxon>
        <taxon>Flavobacteriales</taxon>
        <taxon>Flavobacteriaceae</taxon>
        <taxon>Flavobacterium</taxon>
    </lineage>
</organism>
<dbReference type="Proteomes" id="UP000605990">
    <property type="component" value="Unassembled WGS sequence"/>
</dbReference>
<keyword evidence="1 7" id="KW-0732">Signal</keyword>
<dbReference type="InterPro" id="IPR052025">
    <property type="entry name" value="Xyloglucanase_GH74"/>
</dbReference>
<dbReference type="InterPro" id="IPR015943">
    <property type="entry name" value="WD40/YVTN_repeat-like_dom_sf"/>
</dbReference>
<protein>
    <submittedName>
        <fullName evidence="9">T9SS type A sorting domain-containing protein</fullName>
    </submittedName>
</protein>
<dbReference type="RefSeq" id="WP_166124493.1">
    <property type="nucleotide sequence ID" value="NZ_JAANOQ010000001.1"/>
</dbReference>
<reference evidence="9 10" key="1">
    <citation type="submission" date="2020-08" db="EMBL/GenBank/DDBJ databases">
        <title>Description of novel Flavobacterium F-408 isolate.</title>
        <authorList>
            <person name="Saticioglu I.B."/>
            <person name="Duman M."/>
            <person name="Altun S."/>
        </authorList>
    </citation>
    <scope>NUCLEOTIDE SEQUENCE [LARGE SCALE GENOMIC DNA]</scope>
    <source>
        <strain evidence="9 10">F-408</strain>
    </source>
</reference>
<dbReference type="Pfam" id="PF18962">
    <property type="entry name" value="Por_Secre_tail"/>
    <property type="match status" value="1"/>
</dbReference>
<dbReference type="PANTHER" id="PTHR43739">
    <property type="entry name" value="XYLOGLUCANASE (EUROFUNG)"/>
    <property type="match status" value="1"/>
</dbReference>
<keyword evidence="2" id="KW-0378">Hydrolase</keyword>
<dbReference type="EMBL" id="JACRUN010000001">
    <property type="protein sequence ID" value="MBC5833268.1"/>
    <property type="molecule type" value="Genomic_DNA"/>
</dbReference>
<dbReference type="InterPro" id="IPR026444">
    <property type="entry name" value="Secre_tail"/>
</dbReference>
<feature type="chain" id="PRO_5045840202" evidence="7">
    <location>
        <begin position="23"/>
        <end position="761"/>
    </location>
</feature>
<comment type="similarity">
    <text evidence="6">Belongs to the glycosyl hydrolase 74 family.</text>
</comment>
<dbReference type="Gene3D" id="2.130.10.10">
    <property type="entry name" value="YVTN repeat-like/Quinoprotein amine dehydrogenase"/>
    <property type="match status" value="3"/>
</dbReference>
<evidence type="ECO:0000256" key="6">
    <source>
        <dbReference type="ARBA" id="ARBA00037986"/>
    </source>
</evidence>
<dbReference type="CDD" id="cd15482">
    <property type="entry name" value="Sialidase_non-viral"/>
    <property type="match status" value="1"/>
</dbReference>
<dbReference type="SUPFAM" id="SSF110296">
    <property type="entry name" value="Oligoxyloglucan reducing end-specific cellobiohydrolase"/>
    <property type="match status" value="3"/>
</dbReference>
<evidence type="ECO:0000313" key="10">
    <source>
        <dbReference type="Proteomes" id="UP000605990"/>
    </source>
</evidence>
<sequence length="761" mass="83443">MLLHLRKVLLLSIIFFTKFAFAQNTSGNWTIKGPVLFPTDISGQINGIGRVSQIKFHPTDNQKIYAVSASGGLWISSDAGSSWIKTSTDFQIPQGSCSAICVDPTNDNILYLSTGDANYYSDEYGVYKSSNGGVTWSISNSGISNRMALEILVSPNNNNTILAATTDGIWKSTDAGATWTVKKSGGAFKDMEYKPGSTTIIYAVNDNQFWRSTNDGETWSQIASVNPVPGNGGRITTSASNSSVVYVGFVGSNNDSATTSKGGIIYQSTDSGVTFTLRKGNNQPNLNGYEPTENGQGNYNWDIFADRINANIVYAVGHVVWKSTDAGVTWSKLTNWYENCHTDMHQIISSPYDNTKLYNINDGGIFSSTDGGNNWVQSSNGLSATEIYHMGHSKLSRNIVTVGTQDNGEIYLNNNAWFCNRGGDWGSKVTFDYSNPNIAYYHEDATKKDLVLNDPESSYGITSPSNNDNYVFTDQNTSFGLVSQGVELKKTINLLTASPTWTTVKIFTGTIKSVAVSPTNLNEIYVVLDNGQVHYTSNGSAFAQVSTAPSETDVYSTIVVNKNNTNIVYLTCGNRVYRSINKAINWSDISGTLSSSNILNLIHDPYKSDESFYLTTPFGVYYRNNTMTDWASFSTGLPVIARITDLFGYFDGTSNSVIRVSFYGRGVWESDLYNVFLSADEYVNSIGTISVYPNPSTDIITVNVTQSELIDSKAVLFDTTGKQIKEISIKEPITLLDFSGYAKGIYLLKFKNNTIKKIIVK</sequence>
<gene>
    <name evidence="9" type="ORF">H8R27_00080</name>
</gene>
<dbReference type="PANTHER" id="PTHR43739:SF2">
    <property type="entry name" value="OLIGOXYLOGLUCAN-REDUCING END-SPECIFIC XYLOGLUCANASE-RELATED"/>
    <property type="match status" value="1"/>
</dbReference>
<keyword evidence="10" id="KW-1185">Reference proteome</keyword>
<name>A0ABR7IU59_9FLAO</name>
<accession>A0ABR7IU59</accession>
<evidence type="ECO:0000256" key="3">
    <source>
        <dbReference type="ARBA" id="ARBA00023277"/>
    </source>
</evidence>
<keyword evidence="3" id="KW-0119">Carbohydrate metabolism</keyword>
<keyword evidence="5" id="KW-0624">Polysaccharide degradation</keyword>
<evidence type="ECO:0000256" key="1">
    <source>
        <dbReference type="ARBA" id="ARBA00022729"/>
    </source>
</evidence>
<evidence type="ECO:0000256" key="7">
    <source>
        <dbReference type="SAM" id="SignalP"/>
    </source>
</evidence>
<evidence type="ECO:0000256" key="4">
    <source>
        <dbReference type="ARBA" id="ARBA00023295"/>
    </source>
</evidence>
<keyword evidence="4" id="KW-0326">Glycosidase</keyword>
<proteinExistence type="inferred from homology"/>
<evidence type="ECO:0000313" key="9">
    <source>
        <dbReference type="EMBL" id="MBC5833268.1"/>
    </source>
</evidence>
<feature type="domain" description="Secretion system C-terminal sorting" evidence="8">
    <location>
        <begin position="691"/>
        <end position="760"/>
    </location>
</feature>
<evidence type="ECO:0000259" key="8">
    <source>
        <dbReference type="Pfam" id="PF18962"/>
    </source>
</evidence>
<dbReference type="NCBIfam" id="TIGR04183">
    <property type="entry name" value="Por_Secre_tail"/>
    <property type="match status" value="1"/>
</dbReference>
<evidence type="ECO:0000256" key="5">
    <source>
        <dbReference type="ARBA" id="ARBA00023326"/>
    </source>
</evidence>
<evidence type="ECO:0000256" key="2">
    <source>
        <dbReference type="ARBA" id="ARBA00022801"/>
    </source>
</evidence>